<dbReference type="EMBL" id="CAJJDN010000023">
    <property type="protein sequence ID" value="CAD8067985.1"/>
    <property type="molecule type" value="Genomic_DNA"/>
</dbReference>
<feature type="coiled-coil region" evidence="1">
    <location>
        <begin position="254"/>
        <end position="281"/>
    </location>
</feature>
<gene>
    <name evidence="2" type="ORF">PSON_ATCC_30995.1.T0230314</name>
</gene>
<reference evidence="2" key="1">
    <citation type="submission" date="2021-01" db="EMBL/GenBank/DDBJ databases">
        <authorList>
            <consortium name="Genoscope - CEA"/>
            <person name="William W."/>
        </authorList>
    </citation>
    <scope>NUCLEOTIDE SEQUENCE</scope>
</reference>
<evidence type="ECO:0000313" key="2">
    <source>
        <dbReference type="EMBL" id="CAD8067985.1"/>
    </source>
</evidence>
<sequence>MIVKAPKSARLQKYSQISIKREMIQQIQYRINMVKYKITSIRSMIKPQLPFNWKSKDQIQDIFTQLTNLKKRSCKLLNQKKNQDNKMTLIIIHKLNQSLVNYQKQINIVQHQLKKYFTLVLDLTFNARFAIKLIYYQRTQRISLKQKITNQRLGKRLLANLIINSKNSKTNYTQSTSRTYRIQLQSLDHSSNRSNINLFITGQDSKTNRLSLSQLPPIKMKKHSKSKLLEVLQKVSFRGQQQPVNDIIEIYKQINIFTKKITEQMQEIKKKQNQYSSIRNLLVYCTNLSLKQFKNKQKITNYNGYANSIYFDFNTSINQSMTDYQSNPNQERKIQNILYDTLQQIMVNMIDAQQKSEQNSTEESIIKMLFKRNNLWNSILNKFWDYQHFNQD</sequence>
<keyword evidence="1" id="KW-0175">Coiled coil</keyword>
<dbReference type="AlphaFoldDB" id="A0A8S1LNH1"/>
<keyword evidence="3" id="KW-1185">Reference proteome</keyword>
<proteinExistence type="predicted"/>
<accession>A0A8S1LNH1</accession>
<organism evidence="2 3">
    <name type="scientific">Paramecium sonneborni</name>
    <dbReference type="NCBI Taxonomy" id="65129"/>
    <lineage>
        <taxon>Eukaryota</taxon>
        <taxon>Sar</taxon>
        <taxon>Alveolata</taxon>
        <taxon>Ciliophora</taxon>
        <taxon>Intramacronucleata</taxon>
        <taxon>Oligohymenophorea</taxon>
        <taxon>Peniculida</taxon>
        <taxon>Parameciidae</taxon>
        <taxon>Paramecium</taxon>
    </lineage>
</organism>
<evidence type="ECO:0000313" key="3">
    <source>
        <dbReference type="Proteomes" id="UP000692954"/>
    </source>
</evidence>
<evidence type="ECO:0000256" key="1">
    <source>
        <dbReference type="SAM" id="Coils"/>
    </source>
</evidence>
<protein>
    <submittedName>
        <fullName evidence="2">Uncharacterized protein</fullName>
    </submittedName>
</protein>
<dbReference type="Proteomes" id="UP000692954">
    <property type="component" value="Unassembled WGS sequence"/>
</dbReference>
<comment type="caution">
    <text evidence="2">The sequence shown here is derived from an EMBL/GenBank/DDBJ whole genome shotgun (WGS) entry which is preliminary data.</text>
</comment>
<name>A0A8S1LNH1_9CILI</name>